<dbReference type="Gene3D" id="2.170.300.10">
    <property type="entry name" value="Tie2 ligand-binding domain superfamily"/>
    <property type="match status" value="1"/>
</dbReference>
<sequence>MALPKTSPSTTAFTHQPLHANLCHFWTFAAFAFTLENQRLGQEYLHSLELTLEIRVSQNACPFGRPTDSVTDAPAFSTYFAGKCECGRCTCYPPGDRRVYGRTCECDDRRCEDLEGVVCGGLCIAPLLICEVMIAMVSLDTEDSCVQSLSAALQETVTCDGHIALIGKDDELPINPEKPPPLSPVDPVLCMDCVICREDNPGTTALHGLLQRPCRTRKAWCRLSHTRSERQVSVSQCFTQAKKHAPPWAHKGH</sequence>
<reference evidence="1" key="1">
    <citation type="journal article" date="2021" name="Evol. Appl.">
        <title>The genome of the Pyrenean desman and the effects of bottlenecks and inbreeding on the genomic landscape of an endangered species.</title>
        <authorList>
            <person name="Escoda L."/>
            <person name="Castresana J."/>
        </authorList>
    </citation>
    <scope>NUCLEOTIDE SEQUENCE</scope>
    <source>
        <strain evidence="1">IBE-C5619</strain>
    </source>
</reference>
<keyword evidence="2" id="KW-1185">Reference proteome</keyword>
<comment type="caution">
    <text evidence="1">The sequence shown here is derived from an EMBL/GenBank/DDBJ whole genome shotgun (WGS) entry which is preliminary data.</text>
</comment>
<dbReference type="AlphaFoldDB" id="A0A8J6A9K9"/>
<dbReference type="EMBL" id="JAGFMF010011662">
    <property type="protein sequence ID" value="KAG8516993.1"/>
    <property type="molecule type" value="Genomic_DNA"/>
</dbReference>
<accession>A0A8J6A9K9</accession>
<proteinExistence type="predicted"/>
<dbReference type="Proteomes" id="UP000700334">
    <property type="component" value="Unassembled WGS sequence"/>
</dbReference>
<gene>
    <name evidence="1" type="ORF">J0S82_015275</name>
</gene>
<dbReference type="GO" id="GO:0007229">
    <property type="term" value="P:integrin-mediated signaling pathway"/>
    <property type="evidence" value="ECO:0007669"/>
    <property type="project" value="UniProtKB-KW"/>
</dbReference>
<organism evidence="1 2">
    <name type="scientific">Galemys pyrenaicus</name>
    <name type="common">Iberian desman</name>
    <name type="synonym">Pyrenean desman</name>
    <dbReference type="NCBI Taxonomy" id="202257"/>
    <lineage>
        <taxon>Eukaryota</taxon>
        <taxon>Metazoa</taxon>
        <taxon>Chordata</taxon>
        <taxon>Craniata</taxon>
        <taxon>Vertebrata</taxon>
        <taxon>Euteleostomi</taxon>
        <taxon>Mammalia</taxon>
        <taxon>Eutheria</taxon>
        <taxon>Laurasiatheria</taxon>
        <taxon>Eulipotyphla</taxon>
        <taxon>Talpidae</taxon>
        <taxon>Galemys</taxon>
    </lineage>
</organism>
<name>A0A8J6A9K9_GALPY</name>
<protein>
    <submittedName>
        <fullName evidence="1">Integrin beta-like protein 1</fullName>
    </submittedName>
</protein>
<keyword evidence="1" id="KW-0401">Integrin</keyword>
<evidence type="ECO:0000313" key="1">
    <source>
        <dbReference type="EMBL" id="KAG8516993.1"/>
    </source>
</evidence>
<dbReference type="OrthoDB" id="9006871at2759"/>
<evidence type="ECO:0000313" key="2">
    <source>
        <dbReference type="Proteomes" id="UP000700334"/>
    </source>
</evidence>